<dbReference type="SUPFAM" id="SSF56645">
    <property type="entry name" value="Acyl-CoA dehydrogenase NM domain-like"/>
    <property type="match status" value="1"/>
</dbReference>
<evidence type="ECO:0000313" key="11">
    <source>
        <dbReference type="Proteomes" id="UP000774570"/>
    </source>
</evidence>
<keyword evidence="4 6" id="KW-0274">FAD</keyword>
<dbReference type="Gene3D" id="1.20.140.10">
    <property type="entry name" value="Butyryl-CoA Dehydrogenase, subunit A, domain 3"/>
    <property type="match status" value="1"/>
</dbReference>
<comment type="similarity">
    <text evidence="2 6">Belongs to the acyl-CoA dehydrogenase family.</text>
</comment>
<evidence type="ECO:0000313" key="10">
    <source>
        <dbReference type="EMBL" id="MBW8486376.1"/>
    </source>
</evidence>
<keyword evidence="5 6" id="KW-0560">Oxidoreductase</keyword>
<evidence type="ECO:0000256" key="3">
    <source>
        <dbReference type="ARBA" id="ARBA00022630"/>
    </source>
</evidence>
<evidence type="ECO:0000256" key="4">
    <source>
        <dbReference type="ARBA" id="ARBA00022827"/>
    </source>
</evidence>
<dbReference type="InterPro" id="IPR036250">
    <property type="entry name" value="AcylCo_DH-like_C"/>
</dbReference>
<evidence type="ECO:0000259" key="8">
    <source>
        <dbReference type="Pfam" id="PF02770"/>
    </source>
</evidence>
<dbReference type="RefSeq" id="WP_220169618.1">
    <property type="nucleotide sequence ID" value="NZ_JAIBOA010000023.1"/>
</dbReference>
<gene>
    <name evidence="10" type="ORF">K1Y72_28685</name>
</gene>
<dbReference type="InterPro" id="IPR006091">
    <property type="entry name" value="Acyl-CoA_Oxase/DH_mid-dom"/>
</dbReference>
<dbReference type="InterPro" id="IPR013786">
    <property type="entry name" value="AcylCoA_DH/ox_N"/>
</dbReference>
<proteinExistence type="inferred from homology"/>
<dbReference type="InterPro" id="IPR046373">
    <property type="entry name" value="Acyl-CoA_Oxase/DH_mid-dom_sf"/>
</dbReference>
<dbReference type="SUPFAM" id="SSF47203">
    <property type="entry name" value="Acyl-CoA dehydrogenase C-terminal domain-like"/>
    <property type="match status" value="1"/>
</dbReference>
<protein>
    <submittedName>
        <fullName evidence="10">Acyl-CoA dehydrogenase family protein</fullName>
    </submittedName>
</protein>
<dbReference type="Pfam" id="PF00441">
    <property type="entry name" value="Acyl-CoA_dh_1"/>
    <property type="match status" value="1"/>
</dbReference>
<evidence type="ECO:0000256" key="5">
    <source>
        <dbReference type="ARBA" id="ARBA00023002"/>
    </source>
</evidence>
<feature type="domain" description="Acyl-CoA dehydrogenase/oxidase N-terminal" evidence="9">
    <location>
        <begin position="10"/>
        <end position="121"/>
    </location>
</feature>
<feature type="domain" description="Acyl-CoA dehydrogenase/oxidase C-terminal" evidence="7">
    <location>
        <begin position="231"/>
        <end position="379"/>
    </location>
</feature>
<keyword evidence="11" id="KW-1185">Reference proteome</keyword>
<dbReference type="InterPro" id="IPR009100">
    <property type="entry name" value="AcylCoA_DH/oxidase_NM_dom_sf"/>
</dbReference>
<dbReference type="PANTHER" id="PTHR43292:SF3">
    <property type="entry name" value="ACYL-COA DEHYDROGENASE FADE29"/>
    <property type="match status" value="1"/>
</dbReference>
<comment type="cofactor">
    <cofactor evidence="1 6">
        <name>FAD</name>
        <dbReference type="ChEBI" id="CHEBI:57692"/>
    </cofactor>
</comment>
<dbReference type="InterPro" id="IPR037069">
    <property type="entry name" value="AcylCoA_DH/ox_N_sf"/>
</dbReference>
<dbReference type="PANTHER" id="PTHR43292">
    <property type="entry name" value="ACYL-COA DEHYDROGENASE"/>
    <property type="match status" value="1"/>
</dbReference>
<evidence type="ECO:0000256" key="1">
    <source>
        <dbReference type="ARBA" id="ARBA00001974"/>
    </source>
</evidence>
<dbReference type="InterPro" id="IPR009075">
    <property type="entry name" value="AcylCo_DH/oxidase_C"/>
</dbReference>
<feature type="domain" description="Acyl-CoA oxidase/dehydrogenase middle" evidence="8">
    <location>
        <begin position="125"/>
        <end position="219"/>
    </location>
</feature>
<evidence type="ECO:0000256" key="6">
    <source>
        <dbReference type="RuleBase" id="RU362125"/>
    </source>
</evidence>
<name>A0ABS7G1E5_9ACTN</name>
<dbReference type="InterPro" id="IPR052161">
    <property type="entry name" value="Mycobact_Acyl-CoA_DH"/>
</dbReference>
<sequence length="382" mass="42134">MDLSLGPDAARLRGELRRLVAEHVPAGFLGAFTDDPADLETAQKFCRLLAERGLLCPAWPREYGGWDASVWEQTVVREEMWAAHEPRGAQYMGVNWVGPTIMRHGTAAQRARHLPPIAHGEVVWCQGFSEPDAGSDLAALRTAARPDGDGWRITGQKVWTSYAVMAQWCFLLARTSRGGRRQDGLTVLLVPMDAPGVEVRPIRSLLGPHHLNEVFLDDVRVGADAVLGEAGGGWGVVQEVLSFERVGIARYARCERLLQAAPPVLGGAWDDLPADLRGRWARMLAHCRRARLLAYRVIALQAEGRVRPQDAAAYRIAVTRLDQESAEVLMEIAALDPGGGEESRLFRRRVEEHWRYSHASTVASGSTDVQRILLARALLAAR</sequence>
<comment type="caution">
    <text evidence="10">The sequence shown here is derived from an EMBL/GenBank/DDBJ whole genome shotgun (WGS) entry which is preliminary data.</text>
</comment>
<evidence type="ECO:0000259" key="7">
    <source>
        <dbReference type="Pfam" id="PF00441"/>
    </source>
</evidence>
<dbReference type="Pfam" id="PF02771">
    <property type="entry name" value="Acyl-CoA_dh_N"/>
    <property type="match status" value="1"/>
</dbReference>
<evidence type="ECO:0000256" key="2">
    <source>
        <dbReference type="ARBA" id="ARBA00009347"/>
    </source>
</evidence>
<dbReference type="Pfam" id="PF02770">
    <property type="entry name" value="Acyl-CoA_dh_M"/>
    <property type="match status" value="1"/>
</dbReference>
<dbReference type="Proteomes" id="UP000774570">
    <property type="component" value="Unassembled WGS sequence"/>
</dbReference>
<dbReference type="Gene3D" id="2.40.110.10">
    <property type="entry name" value="Butyryl-CoA Dehydrogenase, subunit A, domain 2"/>
    <property type="match status" value="1"/>
</dbReference>
<accession>A0ABS7G1E5</accession>
<dbReference type="Gene3D" id="1.10.540.10">
    <property type="entry name" value="Acyl-CoA dehydrogenase/oxidase, N-terminal domain"/>
    <property type="match status" value="1"/>
</dbReference>
<evidence type="ECO:0000259" key="9">
    <source>
        <dbReference type="Pfam" id="PF02771"/>
    </source>
</evidence>
<dbReference type="EMBL" id="JAIBOA010000023">
    <property type="protein sequence ID" value="MBW8486376.1"/>
    <property type="molecule type" value="Genomic_DNA"/>
</dbReference>
<keyword evidence="3 6" id="KW-0285">Flavoprotein</keyword>
<organism evidence="10 11">
    <name type="scientific">Actinomadura parmotrematis</name>
    <dbReference type="NCBI Taxonomy" id="2864039"/>
    <lineage>
        <taxon>Bacteria</taxon>
        <taxon>Bacillati</taxon>
        <taxon>Actinomycetota</taxon>
        <taxon>Actinomycetes</taxon>
        <taxon>Streptosporangiales</taxon>
        <taxon>Thermomonosporaceae</taxon>
        <taxon>Actinomadura</taxon>
    </lineage>
</organism>
<reference evidence="10 11" key="1">
    <citation type="submission" date="2021-07" db="EMBL/GenBank/DDBJ databases">
        <title>Actinomadura sp. PM05-2 isolated from lichen.</title>
        <authorList>
            <person name="Somphong A."/>
            <person name="Phongsopitanun W."/>
            <person name="Tanasupawat S."/>
            <person name="Peongsungnone V."/>
        </authorList>
    </citation>
    <scope>NUCLEOTIDE SEQUENCE [LARGE SCALE GENOMIC DNA]</scope>
    <source>
        <strain evidence="10 11">PM05-2</strain>
    </source>
</reference>